<dbReference type="Pfam" id="PF00060">
    <property type="entry name" value="Lig_chan"/>
    <property type="match status" value="1"/>
</dbReference>
<protein>
    <recommendedName>
        <fullName evidence="14">Ionotropic glutamate receptor C-terminal domain-containing protein</fullName>
    </recommendedName>
</protein>
<dbReference type="Gene3D" id="3.40.190.10">
    <property type="entry name" value="Periplasmic binding protein-like II"/>
    <property type="match status" value="1"/>
</dbReference>
<evidence type="ECO:0000313" key="16">
    <source>
        <dbReference type="Proteomes" id="UP001235939"/>
    </source>
</evidence>
<keyword evidence="8 13" id="KW-0472">Membrane</keyword>
<evidence type="ECO:0000256" key="11">
    <source>
        <dbReference type="ARBA" id="ARBA00023286"/>
    </source>
</evidence>
<reference evidence="15 16" key="1">
    <citation type="submission" date="2022-01" db="EMBL/GenBank/DDBJ databases">
        <title>A chromosomal length assembly of Cordylochernes scorpioides.</title>
        <authorList>
            <person name="Zeh D."/>
            <person name="Zeh J."/>
        </authorList>
    </citation>
    <scope>NUCLEOTIDE SEQUENCE [LARGE SCALE GENOMIC DNA]</scope>
    <source>
        <strain evidence="15">IN4F17</strain>
        <tissue evidence="15">Whole Body</tissue>
    </source>
</reference>
<proteinExistence type="inferred from homology"/>
<accession>A0ABY6L258</accession>
<comment type="similarity">
    <text evidence="2">Belongs to the glutamate-gated ion channel (TC 1.A.10.1) family.</text>
</comment>
<dbReference type="SUPFAM" id="SSF81324">
    <property type="entry name" value="Voltage-gated potassium channels"/>
    <property type="match status" value="1"/>
</dbReference>
<evidence type="ECO:0000256" key="5">
    <source>
        <dbReference type="ARBA" id="ARBA00022692"/>
    </source>
</evidence>
<sequence>MLTNICAQRADIAIGDLTITHERQQAVDFTMPFMNLGISILFKKPDKTDPSLFSFLSPLSIEVWLYTVTSLLGITMLLYTLARFTPYQWENPHPCDPNPEELENSYDLKNTFWFTVTCLMQAGGDPWPKAISTRIVASMWWFFTLIMVSSYTANLAAFLTAQRMGTSIESVEALAKQTKIQYGCLLSGSTRAFFKGTNYPTYQKMYTFMETSRPNVYTETNLKGVERVKKGNYAFLMESTSIDYLVQRDCDLQKVGDPLDSKGYGIATPKGKT</sequence>
<evidence type="ECO:0000256" key="3">
    <source>
        <dbReference type="ARBA" id="ARBA00022448"/>
    </source>
</evidence>
<evidence type="ECO:0000256" key="9">
    <source>
        <dbReference type="ARBA" id="ARBA00023170"/>
    </source>
</evidence>
<keyword evidence="5 13" id="KW-0812">Transmembrane</keyword>
<dbReference type="InterPro" id="IPR019594">
    <property type="entry name" value="Glu/Gly-bd"/>
</dbReference>
<dbReference type="InterPro" id="IPR015683">
    <property type="entry name" value="Ionotropic_Glu_rcpt"/>
</dbReference>
<keyword evidence="11" id="KW-1071">Ligand-gated ion channel</keyword>
<dbReference type="PANTHER" id="PTHR18966">
    <property type="entry name" value="IONOTROPIC GLUTAMATE RECEPTOR"/>
    <property type="match status" value="1"/>
</dbReference>
<evidence type="ECO:0000256" key="1">
    <source>
        <dbReference type="ARBA" id="ARBA00004651"/>
    </source>
</evidence>
<gene>
    <name evidence="15" type="ORF">LAZ67_11001869</name>
</gene>
<evidence type="ECO:0000256" key="12">
    <source>
        <dbReference type="ARBA" id="ARBA00023303"/>
    </source>
</evidence>
<evidence type="ECO:0000256" key="8">
    <source>
        <dbReference type="ARBA" id="ARBA00023136"/>
    </source>
</evidence>
<evidence type="ECO:0000256" key="10">
    <source>
        <dbReference type="ARBA" id="ARBA00023180"/>
    </source>
</evidence>
<dbReference type="InterPro" id="IPR001320">
    <property type="entry name" value="Iontro_rcpt_C"/>
</dbReference>
<dbReference type="SMART" id="SM00079">
    <property type="entry name" value="PBPe"/>
    <property type="match status" value="1"/>
</dbReference>
<comment type="subcellular location">
    <subcellularLocation>
        <location evidence="1">Cell membrane</location>
        <topology evidence="1">Multi-pass membrane protein</topology>
    </subcellularLocation>
</comment>
<feature type="domain" description="Ionotropic glutamate receptor C-terminal" evidence="14">
    <location>
        <begin position="1"/>
        <end position="272"/>
    </location>
</feature>
<dbReference type="Proteomes" id="UP001235939">
    <property type="component" value="Chromosome 11"/>
</dbReference>
<feature type="transmembrane region" description="Helical" evidence="13">
    <location>
        <begin position="63"/>
        <end position="82"/>
    </location>
</feature>
<keyword evidence="3" id="KW-0813">Transport</keyword>
<keyword evidence="4" id="KW-1003">Cell membrane</keyword>
<dbReference type="Pfam" id="PF10613">
    <property type="entry name" value="Lig_chan-Glu_bd"/>
    <property type="match status" value="1"/>
</dbReference>
<organism evidence="15 16">
    <name type="scientific">Cordylochernes scorpioides</name>
    <dbReference type="NCBI Taxonomy" id="51811"/>
    <lineage>
        <taxon>Eukaryota</taxon>
        <taxon>Metazoa</taxon>
        <taxon>Ecdysozoa</taxon>
        <taxon>Arthropoda</taxon>
        <taxon>Chelicerata</taxon>
        <taxon>Arachnida</taxon>
        <taxon>Pseudoscorpiones</taxon>
        <taxon>Cheliferoidea</taxon>
        <taxon>Chernetidae</taxon>
        <taxon>Cordylochernes</taxon>
    </lineage>
</organism>
<evidence type="ECO:0000256" key="13">
    <source>
        <dbReference type="SAM" id="Phobius"/>
    </source>
</evidence>
<keyword evidence="12" id="KW-0407">Ion channel</keyword>
<keyword evidence="9" id="KW-0675">Receptor</keyword>
<name>A0ABY6L258_9ARAC</name>
<dbReference type="EMBL" id="CP092873">
    <property type="protein sequence ID" value="UYV74023.1"/>
    <property type="molecule type" value="Genomic_DNA"/>
</dbReference>
<evidence type="ECO:0000259" key="14">
    <source>
        <dbReference type="SMART" id="SM00079"/>
    </source>
</evidence>
<dbReference type="Gene3D" id="1.10.287.70">
    <property type="match status" value="1"/>
</dbReference>
<dbReference type="InterPro" id="IPR001508">
    <property type="entry name" value="Iono_Glu_rcpt_met"/>
</dbReference>
<dbReference type="SUPFAM" id="SSF53850">
    <property type="entry name" value="Periplasmic binding protein-like II"/>
    <property type="match status" value="1"/>
</dbReference>
<keyword evidence="6 13" id="KW-1133">Transmembrane helix</keyword>
<keyword evidence="7" id="KW-0406">Ion transport</keyword>
<evidence type="ECO:0000313" key="15">
    <source>
        <dbReference type="EMBL" id="UYV74023.1"/>
    </source>
</evidence>
<keyword evidence="16" id="KW-1185">Reference proteome</keyword>
<evidence type="ECO:0000256" key="2">
    <source>
        <dbReference type="ARBA" id="ARBA00008685"/>
    </source>
</evidence>
<evidence type="ECO:0000256" key="4">
    <source>
        <dbReference type="ARBA" id="ARBA00022475"/>
    </source>
</evidence>
<keyword evidence="10" id="KW-0325">Glycoprotein</keyword>
<feature type="transmembrane region" description="Helical" evidence="13">
    <location>
        <begin position="139"/>
        <end position="159"/>
    </location>
</feature>
<evidence type="ECO:0000256" key="7">
    <source>
        <dbReference type="ARBA" id="ARBA00023065"/>
    </source>
</evidence>
<dbReference type="PRINTS" id="PR00177">
    <property type="entry name" value="NMDARECEPTOR"/>
</dbReference>
<evidence type="ECO:0000256" key="6">
    <source>
        <dbReference type="ARBA" id="ARBA00022989"/>
    </source>
</evidence>